<accession>T0L4R6</accession>
<organism evidence="1 2">
    <name type="scientific">Colletotrichum gloeosporioides (strain Cg-14)</name>
    <name type="common">Anthracnose fungus</name>
    <name type="synonym">Glomerella cingulata</name>
    <dbReference type="NCBI Taxonomy" id="1237896"/>
    <lineage>
        <taxon>Eukaryota</taxon>
        <taxon>Fungi</taxon>
        <taxon>Dikarya</taxon>
        <taxon>Ascomycota</taxon>
        <taxon>Pezizomycotina</taxon>
        <taxon>Sordariomycetes</taxon>
        <taxon>Hypocreomycetidae</taxon>
        <taxon>Glomerellales</taxon>
        <taxon>Glomerellaceae</taxon>
        <taxon>Colletotrichum</taxon>
        <taxon>Colletotrichum gloeosporioides species complex</taxon>
    </lineage>
</organism>
<dbReference type="Proteomes" id="UP000015530">
    <property type="component" value="Unassembled WGS sequence"/>
</dbReference>
<evidence type="ECO:0000313" key="1">
    <source>
        <dbReference type="EMBL" id="EQB43240.1"/>
    </source>
</evidence>
<protein>
    <submittedName>
        <fullName evidence="1">Uncharacterized protein</fullName>
    </submittedName>
</protein>
<comment type="caution">
    <text evidence="1">The sequence shown here is derived from an EMBL/GenBank/DDBJ whole genome shotgun (WGS) entry which is preliminary data.</text>
</comment>
<gene>
    <name evidence="1" type="ORF">CGLO_18124</name>
</gene>
<name>T0L4R6_COLGC</name>
<evidence type="ECO:0000313" key="2">
    <source>
        <dbReference type="Proteomes" id="UP000015530"/>
    </source>
</evidence>
<dbReference type="AlphaFoldDB" id="T0L4R6"/>
<dbReference type="HOGENOM" id="CLU_3430964_0_0_1"/>
<proteinExistence type="predicted"/>
<dbReference type="EMBL" id="AMYD01004377">
    <property type="protein sequence ID" value="EQB43240.1"/>
    <property type="molecule type" value="Genomic_DNA"/>
</dbReference>
<sequence>MSRLSSFLSDDCTNLLIC</sequence>
<reference evidence="2" key="1">
    <citation type="journal article" date="2013" name="Mol. Plant Microbe Interact.">
        <title>Global aspects of pacC regulation of pathogenicity genes in Colletotrichum gloeosporioides as revealed by transcriptome analysis.</title>
        <authorList>
            <person name="Alkan N."/>
            <person name="Meng X."/>
            <person name="Friedlander G."/>
            <person name="Reuveni E."/>
            <person name="Sukno S."/>
            <person name="Sherman A."/>
            <person name="Thon M."/>
            <person name="Fluhr R."/>
            <person name="Prusky D."/>
        </authorList>
    </citation>
    <scope>NUCLEOTIDE SEQUENCE [LARGE SCALE GENOMIC DNA]</scope>
    <source>
        <strain evidence="2">Cg-14</strain>
    </source>
</reference>